<evidence type="ECO:0000313" key="2">
    <source>
        <dbReference type="Proteomes" id="UP001318860"/>
    </source>
</evidence>
<protein>
    <submittedName>
        <fullName evidence="1">Uncharacterized protein</fullName>
    </submittedName>
</protein>
<accession>A0ABR0UG88</accession>
<reference evidence="1 2" key="1">
    <citation type="journal article" date="2021" name="Comput. Struct. Biotechnol. J.">
        <title>De novo genome assembly of the potent medicinal plant Rehmannia glutinosa using nanopore technology.</title>
        <authorList>
            <person name="Ma L."/>
            <person name="Dong C."/>
            <person name="Song C."/>
            <person name="Wang X."/>
            <person name="Zheng X."/>
            <person name="Niu Y."/>
            <person name="Chen S."/>
            <person name="Feng W."/>
        </authorList>
    </citation>
    <scope>NUCLEOTIDE SEQUENCE [LARGE SCALE GENOMIC DNA]</scope>
    <source>
        <strain evidence="1">DH-2019</strain>
    </source>
</reference>
<evidence type="ECO:0000313" key="1">
    <source>
        <dbReference type="EMBL" id="KAK6120971.1"/>
    </source>
</evidence>
<sequence>MRFMEGHCRPETHPPPSSAEIGFAKELSRWNSDASTLTAENCENVMHRSGNVKPNDRTTWTDEKHSLYLEHLEVSFVKQLHQSMGLLAQCSDLNKREDKNVCQLRPRVYHLSSDMPGYSTPCGTENYWKVITSHGLETCSQQFSASSRYHGDLNFILVDNLVFFFVFS</sequence>
<gene>
    <name evidence="1" type="ORF">DH2020_045281</name>
</gene>
<proteinExistence type="predicted"/>
<comment type="caution">
    <text evidence="1">The sequence shown here is derived from an EMBL/GenBank/DDBJ whole genome shotgun (WGS) entry which is preliminary data.</text>
</comment>
<organism evidence="1 2">
    <name type="scientific">Rehmannia glutinosa</name>
    <name type="common">Chinese foxglove</name>
    <dbReference type="NCBI Taxonomy" id="99300"/>
    <lineage>
        <taxon>Eukaryota</taxon>
        <taxon>Viridiplantae</taxon>
        <taxon>Streptophyta</taxon>
        <taxon>Embryophyta</taxon>
        <taxon>Tracheophyta</taxon>
        <taxon>Spermatophyta</taxon>
        <taxon>Magnoliopsida</taxon>
        <taxon>eudicotyledons</taxon>
        <taxon>Gunneridae</taxon>
        <taxon>Pentapetalae</taxon>
        <taxon>asterids</taxon>
        <taxon>lamiids</taxon>
        <taxon>Lamiales</taxon>
        <taxon>Orobanchaceae</taxon>
        <taxon>Rehmannieae</taxon>
        <taxon>Rehmannia</taxon>
    </lineage>
</organism>
<keyword evidence="2" id="KW-1185">Reference proteome</keyword>
<dbReference type="PANTHER" id="PTHR33676:SF14">
    <property type="match status" value="1"/>
</dbReference>
<dbReference type="EMBL" id="JABTTQ020002954">
    <property type="protein sequence ID" value="KAK6120971.1"/>
    <property type="molecule type" value="Genomic_DNA"/>
</dbReference>
<dbReference type="PANTHER" id="PTHR33676">
    <property type="entry name" value="COLD REGULATED PROTEIN 27"/>
    <property type="match status" value="1"/>
</dbReference>
<dbReference type="InterPro" id="IPR044678">
    <property type="entry name" value="COR27/28"/>
</dbReference>
<dbReference type="Proteomes" id="UP001318860">
    <property type="component" value="Unassembled WGS sequence"/>
</dbReference>
<name>A0ABR0UG88_REHGL</name>